<dbReference type="Proteomes" id="UP000324222">
    <property type="component" value="Unassembled WGS sequence"/>
</dbReference>
<comment type="caution">
    <text evidence="2">The sequence shown here is derived from an EMBL/GenBank/DDBJ whole genome shotgun (WGS) entry which is preliminary data.</text>
</comment>
<feature type="chain" id="PRO_5022731617" description="Secreted protein" evidence="1">
    <location>
        <begin position="34"/>
        <end position="74"/>
    </location>
</feature>
<sequence>MENTSAIAATLTSGLSVLCLCLALHWPMDLCLCLPVCVAALSLSPGQPPWYSGTMRALGSEGSQSARFRILSTV</sequence>
<evidence type="ECO:0000256" key="1">
    <source>
        <dbReference type="SAM" id="SignalP"/>
    </source>
</evidence>
<dbReference type="EMBL" id="VSRR010052041">
    <property type="protein sequence ID" value="MPC79772.1"/>
    <property type="molecule type" value="Genomic_DNA"/>
</dbReference>
<gene>
    <name evidence="2" type="ORF">E2C01_074318</name>
</gene>
<proteinExistence type="predicted"/>
<evidence type="ECO:0008006" key="4">
    <source>
        <dbReference type="Google" id="ProtNLM"/>
    </source>
</evidence>
<name>A0A5B7I7Q8_PORTR</name>
<feature type="signal peptide" evidence="1">
    <location>
        <begin position="1"/>
        <end position="33"/>
    </location>
</feature>
<evidence type="ECO:0000313" key="3">
    <source>
        <dbReference type="Proteomes" id="UP000324222"/>
    </source>
</evidence>
<protein>
    <recommendedName>
        <fullName evidence="4">Secreted protein</fullName>
    </recommendedName>
</protein>
<keyword evidence="3" id="KW-1185">Reference proteome</keyword>
<dbReference type="AlphaFoldDB" id="A0A5B7I7Q8"/>
<organism evidence="2 3">
    <name type="scientific">Portunus trituberculatus</name>
    <name type="common">Swimming crab</name>
    <name type="synonym">Neptunus trituberculatus</name>
    <dbReference type="NCBI Taxonomy" id="210409"/>
    <lineage>
        <taxon>Eukaryota</taxon>
        <taxon>Metazoa</taxon>
        <taxon>Ecdysozoa</taxon>
        <taxon>Arthropoda</taxon>
        <taxon>Crustacea</taxon>
        <taxon>Multicrustacea</taxon>
        <taxon>Malacostraca</taxon>
        <taxon>Eumalacostraca</taxon>
        <taxon>Eucarida</taxon>
        <taxon>Decapoda</taxon>
        <taxon>Pleocyemata</taxon>
        <taxon>Brachyura</taxon>
        <taxon>Eubrachyura</taxon>
        <taxon>Portunoidea</taxon>
        <taxon>Portunidae</taxon>
        <taxon>Portuninae</taxon>
        <taxon>Portunus</taxon>
    </lineage>
</organism>
<accession>A0A5B7I7Q8</accession>
<keyword evidence="1" id="KW-0732">Signal</keyword>
<reference evidence="2 3" key="1">
    <citation type="submission" date="2019-05" db="EMBL/GenBank/DDBJ databases">
        <title>Another draft genome of Portunus trituberculatus and its Hox gene families provides insights of decapod evolution.</title>
        <authorList>
            <person name="Jeong J.-H."/>
            <person name="Song I."/>
            <person name="Kim S."/>
            <person name="Choi T."/>
            <person name="Kim D."/>
            <person name="Ryu S."/>
            <person name="Kim W."/>
        </authorList>
    </citation>
    <scope>NUCLEOTIDE SEQUENCE [LARGE SCALE GENOMIC DNA]</scope>
    <source>
        <tissue evidence="2">Muscle</tissue>
    </source>
</reference>
<evidence type="ECO:0000313" key="2">
    <source>
        <dbReference type="EMBL" id="MPC79772.1"/>
    </source>
</evidence>